<dbReference type="InterPro" id="IPR000073">
    <property type="entry name" value="AB_hydrolase_1"/>
</dbReference>
<comment type="caution">
    <text evidence="3">The sequence shown here is derived from an EMBL/GenBank/DDBJ whole genome shotgun (WGS) entry which is preliminary data.</text>
</comment>
<dbReference type="PRINTS" id="PR00111">
    <property type="entry name" value="ABHYDROLASE"/>
</dbReference>
<dbReference type="PANTHER" id="PTHR43798:SF31">
    <property type="entry name" value="AB HYDROLASE SUPERFAMILY PROTEIN YCLE"/>
    <property type="match status" value="1"/>
</dbReference>
<dbReference type="GO" id="GO:0016020">
    <property type="term" value="C:membrane"/>
    <property type="evidence" value="ECO:0007669"/>
    <property type="project" value="TreeGrafter"/>
</dbReference>
<dbReference type="RefSeq" id="WP_261617527.1">
    <property type="nucleotide sequence ID" value="NZ_JALIDZ010000009.1"/>
</dbReference>
<dbReference type="PANTHER" id="PTHR43798">
    <property type="entry name" value="MONOACYLGLYCEROL LIPASE"/>
    <property type="match status" value="1"/>
</dbReference>
<dbReference type="InterPro" id="IPR029058">
    <property type="entry name" value="AB_hydrolase_fold"/>
</dbReference>
<evidence type="ECO:0000313" key="3">
    <source>
        <dbReference type="EMBL" id="MCT8973946.1"/>
    </source>
</evidence>
<dbReference type="Proteomes" id="UP001320898">
    <property type="component" value="Unassembled WGS sequence"/>
</dbReference>
<protein>
    <submittedName>
        <fullName evidence="3">Alpha/beta hydrolase</fullName>
    </submittedName>
</protein>
<dbReference type="EMBL" id="JALIDZ010000009">
    <property type="protein sequence ID" value="MCT8973946.1"/>
    <property type="molecule type" value="Genomic_DNA"/>
</dbReference>
<evidence type="ECO:0000313" key="4">
    <source>
        <dbReference type="Proteomes" id="UP001320898"/>
    </source>
</evidence>
<gene>
    <name evidence="3" type="ORF">MUB46_18930</name>
</gene>
<keyword evidence="1 3" id="KW-0378">Hydrolase</keyword>
<reference evidence="3 4" key="1">
    <citation type="submission" date="2022-04" db="EMBL/GenBank/DDBJ databases">
        <authorList>
            <person name="Ye Y.-Q."/>
            <person name="Du Z.-J."/>
        </authorList>
    </citation>
    <scope>NUCLEOTIDE SEQUENCE [LARGE SCALE GENOMIC DNA]</scope>
    <source>
        <strain evidence="3 4">A6E488</strain>
    </source>
</reference>
<name>A0AAW5R0Y6_9HYPH</name>
<dbReference type="AlphaFoldDB" id="A0AAW5R0Y6"/>
<feature type="domain" description="AB hydrolase-1" evidence="2">
    <location>
        <begin position="25"/>
        <end position="254"/>
    </location>
</feature>
<sequence>MNVETVDILGSPALVADVVGDGPVVIFVHGIGGNRSNWADQLRSLSGNYRAVAIDLRGYGDSQDPAGSLDFFDFVEDISRTLEFIGAKRAHLVGLSMGGLVVQAFYARHRARTLSLTLAACRPGDRPVFDDPKRFAAERISSTASGEAAITVEKMLPRLLGPNPSAHATRTIRASLEALHPEAYRKTMEARLSIAPFLDMSTIDVPTLVVAASHDAVAATTQMRAIADQIPGCRYEVVDDAGHLMNIEKPDEFNTVLASFLNTHATLEQTV</sequence>
<evidence type="ECO:0000256" key="1">
    <source>
        <dbReference type="ARBA" id="ARBA00022801"/>
    </source>
</evidence>
<dbReference type="Gene3D" id="3.40.50.1820">
    <property type="entry name" value="alpha/beta hydrolase"/>
    <property type="match status" value="1"/>
</dbReference>
<dbReference type="GO" id="GO:0016787">
    <property type="term" value="F:hydrolase activity"/>
    <property type="evidence" value="ECO:0007669"/>
    <property type="project" value="UniProtKB-KW"/>
</dbReference>
<organism evidence="3 4">
    <name type="scientific">Microbaculum marinisediminis</name>
    <dbReference type="NCBI Taxonomy" id="2931392"/>
    <lineage>
        <taxon>Bacteria</taxon>
        <taxon>Pseudomonadati</taxon>
        <taxon>Pseudomonadota</taxon>
        <taxon>Alphaproteobacteria</taxon>
        <taxon>Hyphomicrobiales</taxon>
        <taxon>Tepidamorphaceae</taxon>
        <taxon>Microbaculum</taxon>
    </lineage>
</organism>
<keyword evidence="4" id="KW-1185">Reference proteome</keyword>
<dbReference type="Pfam" id="PF12697">
    <property type="entry name" value="Abhydrolase_6"/>
    <property type="match status" value="1"/>
</dbReference>
<dbReference type="SUPFAM" id="SSF53474">
    <property type="entry name" value="alpha/beta-Hydrolases"/>
    <property type="match status" value="1"/>
</dbReference>
<dbReference type="InterPro" id="IPR050266">
    <property type="entry name" value="AB_hydrolase_sf"/>
</dbReference>
<proteinExistence type="predicted"/>
<accession>A0AAW5R0Y6</accession>
<evidence type="ECO:0000259" key="2">
    <source>
        <dbReference type="Pfam" id="PF12697"/>
    </source>
</evidence>